<dbReference type="AlphaFoldDB" id="A0A401XHT5"/>
<sequence>MPLSQKEIKLIKSLQIKKYRKQHNLFVAEGRKLIEDLLESNLKPFKLLTTQPSEAHTYELIDEKTMKTISNLDTPSSHFAVFEIPKLHKFESLKPKRFFALYALQDPGNLGTILRSLDWFGPIPAVILSGTVDPFSQKVVQASMGSIGRVPLVMADCEELNSYIKEEGISLLAAHMTGFPIDQMNAPEKFCIVIGNEGQGLSDFPLIPDQMISIPPSPYSKCESLNASVSAGILAYWLFSASR</sequence>
<dbReference type="SUPFAM" id="SSF75217">
    <property type="entry name" value="alpha/beta knot"/>
    <property type="match status" value="1"/>
</dbReference>
<dbReference type="GO" id="GO:0008173">
    <property type="term" value="F:RNA methyltransferase activity"/>
    <property type="evidence" value="ECO:0007669"/>
    <property type="project" value="InterPro"/>
</dbReference>
<evidence type="ECO:0000256" key="1">
    <source>
        <dbReference type="ARBA" id="ARBA00007228"/>
    </source>
</evidence>
<protein>
    <submittedName>
        <fullName evidence="6">RNA methyltransferase</fullName>
    </submittedName>
</protein>
<feature type="domain" description="tRNA/rRNA methyltransferase SpoU type" evidence="4">
    <location>
        <begin position="99"/>
        <end position="236"/>
    </location>
</feature>
<dbReference type="InterPro" id="IPR001537">
    <property type="entry name" value="SpoU_MeTrfase"/>
</dbReference>
<dbReference type="Pfam" id="PF00588">
    <property type="entry name" value="SpoU_methylase"/>
    <property type="match status" value="1"/>
</dbReference>
<dbReference type="RefSeq" id="WP_124396645.1">
    <property type="nucleotide sequence ID" value="NZ_BHZE01000001.1"/>
</dbReference>
<evidence type="ECO:0000313" key="6">
    <source>
        <dbReference type="EMBL" id="GCD76565.1"/>
    </source>
</evidence>
<dbReference type="CDD" id="cd18095">
    <property type="entry name" value="SpoU-like_rRNA-MTase"/>
    <property type="match status" value="1"/>
</dbReference>
<evidence type="ECO:0000256" key="3">
    <source>
        <dbReference type="ARBA" id="ARBA00022679"/>
    </source>
</evidence>
<dbReference type="GO" id="GO:0006396">
    <property type="term" value="P:RNA processing"/>
    <property type="evidence" value="ECO:0007669"/>
    <property type="project" value="InterPro"/>
</dbReference>
<dbReference type="InterPro" id="IPR053888">
    <property type="entry name" value="MRM3-like_sub_bind"/>
</dbReference>
<dbReference type="InterPro" id="IPR051259">
    <property type="entry name" value="rRNA_Methyltransferase"/>
</dbReference>
<keyword evidence="2 6" id="KW-0489">Methyltransferase</keyword>
<comment type="caution">
    <text evidence="6">The sequence shown here is derived from an EMBL/GenBank/DDBJ whole genome shotgun (WGS) entry which is preliminary data.</text>
</comment>
<dbReference type="PANTHER" id="PTHR43191">
    <property type="entry name" value="RRNA METHYLTRANSFERASE 3"/>
    <property type="match status" value="1"/>
</dbReference>
<dbReference type="GO" id="GO:0003723">
    <property type="term" value="F:RNA binding"/>
    <property type="evidence" value="ECO:0007669"/>
    <property type="project" value="InterPro"/>
</dbReference>
<gene>
    <name evidence="6" type="ORF">JCM31826_00470</name>
</gene>
<reference evidence="6 7" key="1">
    <citation type="submission" date="2018-11" db="EMBL/GenBank/DDBJ databases">
        <title>Schleiferia aggregans sp. nov., a moderately thermophilic heterotrophic bacterium isolated from microbial mats at a terrestrial hot spring.</title>
        <authorList>
            <person name="Iino T."/>
            <person name="Ohkuma M."/>
            <person name="Haruta S."/>
        </authorList>
    </citation>
    <scope>NUCLEOTIDE SEQUENCE [LARGE SCALE GENOMIC DNA]</scope>
    <source>
        <strain evidence="6 7">LA</strain>
    </source>
</reference>
<dbReference type="InterPro" id="IPR029028">
    <property type="entry name" value="Alpha/beta_knot_MTases"/>
</dbReference>
<feature type="domain" description="MRM3-like substrate binding" evidence="5">
    <location>
        <begin position="6"/>
        <end position="77"/>
    </location>
</feature>
<keyword evidence="7" id="KW-1185">Reference proteome</keyword>
<dbReference type="EMBL" id="BHZE01000001">
    <property type="protein sequence ID" value="GCD76565.1"/>
    <property type="molecule type" value="Genomic_DNA"/>
</dbReference>
<comment type="similarity">
    <text evidence="1">Belongs to the class IV-like SAM-binding methyltransferase superfamily. RNA methyltransferase TrmH family.</text>
</comment>
<dbReference type="InterPro" id="IPR029064">
    <property type="entry name" value="Ribosomal_eL30-like_sf"/>
</dbReference>
<accession>A0A401XHT5</accession>
<dbReference type="Gene3D" id="3.30.1330.30">
    <property type="match status" value="1"/>
</dbReference>
<dbReference type="PANTHER" id="PTHR43191:SF2">
    <property type="entry name" value="RRNA METHYLTRANSFERASE 3, MITOCHONDRIAL"/>
    <property type="match status" value="1"/>
</dbReference>
<evidence type="ECO:0000313" key="7">
    <source>
        <dbReference type="Proteomes" id="UP000286715"/>
    </source>
</evidence>
<dbReference type="InterPro" id="IPR029026">
    <property type="entry name" value="tRNA_m1G_MTases_N"/>
</dbReference>
<organism evidence="6 7">
    <name type="scientific">Thermaurantimonas aggregans</name>
    <dbReference type="NCBI Taxonomy" id="2173829"/>
    <lineage>
        <taxon>Bacteria</taxon>
        <taxon>Pseudomonadati</taxon>
        <taxon>Bacteroidota</taxon>
        <taxon>Flavobacteriia</taxon>
        <taxon>Flavobacteriales</taxon>
        <taxon>Schleiferiaceae</taxon>
        <taxon>Thermaurantimonas</taxon>
    </lineage>
</organism>
<keyword evidence="3 6" id="KW-0808">Transferase</keyword>
<evidence type="ECO:0000259" key="5">
    <source>
        <dbReference type="Pfam" id="PF22435"/>
    </source>
</evidence>
<name>A0A401XHT5_9FLAO</name>
<dbReference type="SUPFAM" id="SSF55315">
    <property type="entry name" value="L30e-like"/>
    <property type="match status" value="1"/>
</dbReference>
<evidence type="ECO:0000256" key="2">
    <source>
        <dbReference type="ARBA" id="ARBA00022603"/>
    </source>
</evidence>
<dbReference type="Pfam" id="PF22435">
    <property type="entry name" value="MRM3-like_sub_bind"/>
    <property type="match status" value="1"/>
</dbReference>
<proteinExistence type="inferred from homology"/>
<evidence type="ECO:0000259" key="4">
    <source>
        <dbReference type="Pfam" id="PF00588"/>
    </source>
</evidence>
<dbReference type="GO" id="GO:0032259">
    <property type="term" value="P:methylation"/>
    <property type="evidence" value="ECO:0007669"/>
    <property type="project" value="UniProtKB-KW"/>
</dbReference>
<dbReference type="OrthoDB" id="9785673at2"/>
<dbReference type="Proteomes" id="UP000286715">
    <property type="component" value="Unassembled WGS sequence"/>
</dbReference>
<dbReference type="Gene3D" id="3.40.1280.10">
    <property type="match status" value="1"/>
</dbReference>